<feature type="signal peptide" evidence="1">
    <location>
        <begin position="1"/>
        <end position="23"/>
    </location>
</feature>
<evidence type="ECO:0000256" key="1">
    <source>
        <dbReference type="SAM" id="SignalP"/>
    </source>
</evidence>
<accession>A0AAN9M2V8</accession>
<comment type="caution">
    <text evidence="2">The sequence shown here is derived from an EMBL/GenBank/DDBJ whole genome shotgun (WGS) entry which is preliminary data.</text>
</comment>
<reference evidence="2 3" key="1">
    <citation type="submission" date="2024-01" db="EMBL/GenBank/DDBJ databases">
        <title>The genomes of 5 underutilized Papilionoideae crops provide insights into root nodulation and disease resistanc.</title>
        <authorList>
            <person name="Jiang F."/>
        </authorList>
    </citation>
    <scope>NUCLEOTIDE SEQUENCE [LARGE SCALE GENOMIC DNA]</scope>
    <source>
        <strain evidence="2">LVBAO_FW01</strain>
        <tissue evidence="2">Leaves</tissue>
    </source>
</reference>
<protein>
    <submittedName>
        <fullName evidence="2">Uncharacterized protein</fullName>
    </submittedName>
</protein>
<organism evidence="2 3">
    <name type="scientific">Canavalia gladiata</name>
    <name type="common">Sword bean</name>
    <name type="synonym">Dolichos gladiatus</name>
    <dbReference type="NCBI Taxonomy" id="3824"/>
    <lineage>
        <taxon>Eukaryota</taxon>
        <taxon>Viridiplantae</taxon>
        <taxon>Streptophyta</taxon>
        <taxon>Embryophyta</taxon>
        <taxon>Tracheophyta</taxon>
        <taxon>Spermatophyta</taxon>
        <taxon>Magnoliopsida</taxon>
        <taxon>eudicotyledons</taxon>
        <taxon>Gunneridae</taxon>
        <taxon>Pentapetalae</taxon>
        <taxon>rosids</taxon>
        <taxon>fabids</taxon>
        <taxon>Fabales</taxon>
        <taxon>Fabaceae</taxon>
        <taxon>Papilionoideae</taxon>
        <taxon>50 kb inversion clade</taxon>
        <taxon>NPAAA clade</taxon>
        <taxon>indigoferoid/millettioid clade</taxon>
        <taxon>Phaseoleae</taxon>
        <taxon>Canavalia</taxon>
    </lineage>
</organism>
<keyword evidence="1" id="KW-0732">Signal</keyword>
<keyword evidence="3" id="KW-1185">Reference proteome</keyword>
<gene>
    <name evidence="2" type="ORF">VNO77_14556</name>
</gene>
<dbReference type="Proteomes" id="UP001367508">
    <property type="component" value="Unassembled WGS sequence"/>
</dbReference>
<name>A0AAN9M2V8_CANGL</name>
<sequence length="121" mass="13315">MGERVSWLGNLFRWLTVCLGGLGANSNGLRLDGSLAAWAPAHMTLTSGKRHLKEIALDKARTPDRKLRLLPQGPTLIKVQVSHAAWNDDICSKGLGDLMAPPYPNHLMHAFSHAKLQEVRT</sequence>
<dbReference type="AlphaFoldDB" id="A0AAN9M2V8"/>
<proteinExistence type="predicted"/>
<evidence type="ECO:0000313" key="2">
    <source>
        <dbReference type="EMBL" id="KAK7344668.1"/>
    </source>
</evidence>
<evidence type="ECO:0000313" key="3">
    <source>
        <dbReference type="Proteomes" id="UP001367508"/>
    </source>
</evidence>
<dbReference type="EMBL" id="JAYMYQ010000003">
    <property type="protein sequence ID" value="KAK7344668.1"/>
    <property type="molecule type" value="Genomic_DNA"/>
</dbReference>
<feature type="chain" id="PRO_5043041431" evidence="1">
    <location>
        <begin position="24"/>
        <end position="121"/>
    </location>
</feature>